<dbReference type="InterPro" id="IPR007627">
    <property type="entry name" value="RNA_pol_sigma70_r2"/>
</dbReference>
<dbReference type="GO" id="GO:0003700">
    <property type="term" value="F:DNA-binding transcription factor activity"/>
    <property type="evidence" value="ECO:0007669"/>
    <property type="project" value="InterPro"/>
</dbReference>
<proteinExistence type="predicted"/>
<dbReference type="Pfam" id="PF04542">
    <property type="entry name" value="Sigma70_r2"/>
    <property type="match status" value="1"/>
</dbReference>
<dbReference type="Gene3D" id="1.10.1740.10">
    <property type="match status" value="1"/>
</dbReference>
<evidence type="ECO:0000259" key="1">
    <source>
        <dbReference type="Pfam" id="PF04542"/>
    </source>
</evidence>
<evidence type="ECO:0000313" key="2">
    <source>
        <dbReference type="EMBL" id="MBI1494316.1"/>
    </source>
</evidence>
<protein>
    <submittedName>
        <fullName evidence="2">RNA polymerase sigma factor</fullName>
    </submittedName>
</protein>
<dbReference type="EMBL" id="JADCKQ010000008">
    <property type="protein sequence ID" value="MBI1494316.1"/>
    <property type="molecule type" value="Genomic_DNA"/>
</dbReference>
<dbReference type="Proteomes" id="UP000640583">
    <property type="component" value="Unassembled WGS sequence"/>
</dbReference>
<dbReference type="AlphaFoldDB" id="A0A8J7IRS2"/>
<organism evidence="2 3">
    <name type="scientific">Halocynthiibacter styelae</name>
    <dbReference type="NCBI Taxonomy" id="2761955"/>
    <lineage>
        <taxon>Bacteria</taxon>
        <taxon>Pseudomonadati</taxon>
        <taxon>Pseudomonadota</taxon>
        <taxon>Alphaproteobacteria</taxon>
        <taxon>Rhodobacterales</taxon>
        <taxon>Paracoccaceae</taxon>
        <taxon>Halocynthiibacter</taxon>
    </lineage>
</organism>
<gene>
    <name evidence="2" type="ORF">H1D41_11765</name>
</gene>
<reference evidence="2" key="1">
    <citation type="submission" date="2020-10" db="EMBL/GenBank/DDBJ databases">
        <title>Paenihalocynthiibacter styelae gen. nov., sp. nov., isolated from stalked sea squirt Styela clava.</title>
        <authorList>
            <person name="Kim Y.-O."/>
            <person name="Yoon J.-H."/>
        </authorList>
    </citation>
    <scope>NUCLEOTIDE SEQUENCE</scope>
    <source>
        <strain evidence="2">MYP1-1</strain>
    </source>
</reference>
<sequence length="117" mass="13534">MMRSFNTQLEKALPDIWRHACSLTHDKDAADDLVQDCIERALRKRLLWMPGRPLKPWLTKIMLNLYRDRWRYRPYAGPDPQCAAAGHISAVSASCSFDCDLWSGHWSWLSSATGWGR</sequence>
<comment type="caution">
    <text evidence="2">The sequence shown here is derived from an EMBL/GenBank/DDBJ whole genome shotgun (WGS) entry which is preliminary data.</text>
</comment>
<feature type="domain" description="RNA polymerase sigma-70 region 2" evidence="1">
    <location>
        <begin position="11"/>
        <end position="72"/>
    </location>
</feature>
<keyword evidence="3" id="KW-1185">Reference proteome</keyword>
<name>A0A8J7IRS2_9RHOB</name>
<accession>A0A8J7IRS2</accession>
<dbReference type="GO" id="GO:0006352">
    <property type="term" value="P:DNA-templated transcription initiation"/>
    <property type="evidence" value="ECO:0007669"/>
    <property type="project" value="InterPro"/>
</dbReference>
<dbReference type="InterPro" id="IPR013325">
    <property type="entry name" value="RNA_pol_sigma_r2"/>
</dbReference>
<evidence type="ECO:0000313" key="3">
    <source>
        <dbReference type="Proteomes" id="UP000640583"/>
    </source>
</evidence>
<dbReference type="SUPFAM" id="SSF88946">
    <property type="entry name" value="Sigma2 domain of RNA polymerase sigma factors"/>
    <property type="match status" value="1"/>
</dbReference>